<sequence length="41" mass="4799">MTLEQLEKLANGWPFHRDWYAFVLLAVLWILASGIAPLIWD</sequence>
<reference evidence="2 3" key="1">
    <citation type="submission" date="2020-08" db="EMBL/GenBank/DDBJ databases">
        <title>Above-ground endophytic microbial communities from plants in different locations in the United States.</title>
        <authorList>
            <person name="Frank C."/>
        </authorList>
    </citation>
    <scope>NUCLEOTIDE SEQUENCE [LARGE SCALE GENOMIC DNA]</scope>
    <source>
        <strain evidence="2 3">WP4_2_2</strain>
    </source>
</reference>
<name>A0A7W9U174_9BURK</name>
<comment type="caution">
    <text evidence="2">The sequence shown here is derived from an EMBL/GenBank/DDBJ whole genome shotgun (WGS) entry which is preliminary data.</text>
</comment>
<keyword evidence="3" id="KW-1185">Reference proteome</keyword>
<accession>A0A7W9U174</accession>
<feature type="transmembrane region" description="Helical" evidence="1">
    <location>
        <begin position="20"/>
        <end position="40"/>
    </location>
</feature>
<dbReference type="RefSeq" id="WP_260175389.1">
    <property type="nucleotide sequence ID" value="NZ_JACHBW010000016.1"/>
</dbReference>
<protein>
    <submittedName>
        <fullName evidence="2">Uncharacterized protein</fullName>
    </submittedName>
</protein>
<dbReference type="EMBL" id="JACHBW010000016">
    <property type="protein sequence ID" value="MBB6105184.1"/>
    <property type="molecule type" value="Genomic_DNA"/>
</dbReference>
<keyword evidence="1" id="KW-0812">Transmembrane</keyword>
<evidence type="ECO:0000313" key="2">
    <source>
        <dbReference type="EMBL" id="MBB6105184.1"/>
    </source>
</evidence>
<keyword evidence="1" id="KW-0472">Membrane</keyword>
<gene>
    <name evidence="2" type="ORF">F4827_005050</name>
</gene>
<dbReference type="AlphaFoldDB" id="A0A7W9U174"/>
<evidence type="ECO:0000256" key="1">
    <source>
        <dbReference type="SAM" id="Phobius"/>
    </source>
</evidence>
<dbReference type="Proteomes" id="UP000571554">
    <property type="component" value="Unassembled WGS sequence"/>
</dbReference>
<proteinExistence type="predicted"/>
<evidence type="ECO:0000313" key="3">
    <source>
        <dbReference type="Proteomes" id="UP000571554"/>
    </source>
</evidence>
<organism evidence="2 3">
    <name type="scientific">Paraburkholderia bannensis</name>
    <dbReference type="NCBI Taxonomy" id="765414"/>
    <lineage>
        <taxon>Bacteria</taxon>
        <taxon>Pseudomonadati</taxon>
        <taxon>Pseudomonadota</taxon>
        <taxon>Betaproteobacteria</taxon>
        <taxon>Burkholderiales</taxon>
        <taxon>Burkholderiaceae</taxon>
        <taxon>Paraburkholderia</taxon>
    </lineage>
</organism>
<keyword evidence="1" id="KW-1133">Transmembrane helix</keyword>